<dbReference type="AlphaFoldDB" id="A0A818LGL1"/>
<sequence length="94" mass="10153">MLDFHIHSQPIGANHNCTAGGAHFSPYNKSNCFEYNDDCNILSIIIDTSHGIPRDPVMQRHVGDINGGGHTGKGKSNTIRNADPRIACGTILLI</sequence>
<evidence type="ECO:0008006" key="3">
    <source>
        <dbReference type="Google" id="ProtNLM"/>
    </source>
</evidence>
<name>A0A818LGL1_9BILA</name>
<dbReference type="Gene3D" id="2.60.40.200">
    <property type="entry name" value="Superoxide dismutase, copper/zinc binding domain"/>
    <property type="match status" value="1"/>
</dbReference>
<dbReference type="GO" id="GO:0006801">
    <property type="term" value="P:superoxide metabolic process"/>
    <property type="evidence" value="ECO:0007669"/>
    <property type="project" value="InterPro"/>
</dbReference>
<gene>
    <name evidence="1" type="ORF">KXQ929_LOCUS3502</name>
</gene>
<dbReference type="SUPFAM" id="SSF49329">
    <property type="entry name" value="Cu,Zn superoxide dismutase-like"/>
    <property type="match status" value="1"/>
</dbReference>
<accession>A0A818LGL1</accession>
<dbReference type="GO" id="GO:0046872">
    <property type="term" value="F:metal ion binding"/>
    <property type="evidence" value="ECO:0007669"/>
    <property type="project" value="InterPro"/>
</dbReference>
<evidence type="ECO:0000313" key="1">
    <source>
        <dbReference type="EMBL" id="CAF3568411.1"/>
    </source>
</evidence>
<reference evidence="1" key="1">
    <citation type="submission" date="2021-02" db="EMBL/GenBank/DDBJ databases">
        <authorList>
            <person name="Nowell W R."/>
        </authorList>
    </citation>
    <scope>NUCLEOTIDE SEQUENCE</scope>
</reference>
<dbReference type="InterPro" id="IPR036423">
    <property type="entry name" value="SOD-like_Cu/Zn_dom_sf"/>
</dbReference>
<organism evidence="1 2">
    <name type="scientific">Adineta steineri</name>
    <dbReference type="NCBI Taxonomy" id="433720"/>
    <lineage>
        <taxon>Eukaryota</taxon>
        <taxon>Metazoa</taxon>
        <taxon>Spiralia</taxon>
        <taxon>Gnathifera</taxon>
        <taxon>Rotifera</taxon>
        <taxon>Eurotatoria</taxon>
        <taxon>Bdelloidea</taxon>
        <taxon>Adinetida</taxon>
        <taxon>Adinetidae</taxon>
        <taxon>Adineta</taxon>
    </lineage>
</organism>
<dbReference type="Proteomes" id="UP000663868">
    <property type="component" value="Unassembled WGS sequence"/>
</dbReference>
<evidence type="ECO:0000313" key="2">
    <source>
        <dbReference type="Proteomes" id="UP000663868"/>
    </source>
</evidence>
<proteinExistence type="predicted"/>
<dbReference type="EMBL" id="CAJOBB010000114">
    <property type="protein sequence ID" value="CAF3568411.1"/>
    <property type="molecule type" value="Genomic_DNA"/>
</dbReference>
<comment type="caution">
    <text evidence="1">The sequence shown here is derived from an EMBL/GenBank/DDBJ whole genome shotgun (WGS) entry which is preliminary data.</text>
</comment>
<protein>
    <recommendedName>
        <fullName evidence="3">Superoxide dismutase</fullName>
    </recommendedName>
</protein>